<dbReference type="SUPFAM" id="SSF141571">
    <property type="entry name" value="Pentapeptide repeat-like"/>
    <property type="match status" value="1"/>
</dbReference>
<organism evidence="1 2">
    <name type="scientific">Laspinema palackyanum D2a</name>
    <dbReference type="NCBI Taxonomy" id="2953684"/>
    <lineage>
        <taxon>Bacteria</taxon>
        <taxon>Bacillati</taxon>
        <taxon>Cyanobacteriota</taxon>
        <taxon>Cyanophyceae</taxon>
        <taxon>Oscillatoriophycideae</taxon>
        <taxon>Oscillatoriales</taxon>
        <taxon>Laspinemataceae</taxon>
        <taxon>Laspinema</taxon>
        <taxon>Laspinema palackyanum</taxon>
    </lineage>
</organism>
<evidence type="ECO:0000313" key="1">
    <source>
        <dbReference type="EMBL" id="MCT7969265.1"/>
    </source>
</evidence>
<dbReference type="Pfam" id="PF00805">
    <property type="entry name" value="Pentapeptide"/>
    <property type="match status" value="3"/>
</dbReference>
<gene>
    <name evidence="1" type="ORF">NG799_23390</name>
</gene>
<evidence type="ECO:0000313" key="2">
    <source>
        <dbReference type="Proteomes" id="UP001525890"/>
    </source>
</evidence>
<dbReference type="PANTHER" id="PTHR14136:SF17">
    <property type="entry name" value="BTB_POZ DOMAIN-CONTAINING PROTEIN KCTD9"/>
    <property type="match status" value="1"/>
</dbReference>
<dbReference type="RefSeq" id="WP_368008737.1">
    <property type="nucleotide sequence ID" value="NZ_JAMXFF010000046.1"/>
</dbReference>
<reference evidence="1 2" key="1">
    <citation type="journal article" date="2022" name="Front. Microbiol.">
        <title>High genomic differentiation and limited gene flow indicate recent cryptic speciation within the genus Laspinema (cyanobacteria).</title>
        <authorList>
            <person name="Stanojkovic A."/>
            <person name="Skoupy S."/>
            <person name="Skaloud P."/>
            <person name="Dvorak P."/>
        </authorList>
    </citation>
    <scope>NUCLEOTIDE SEQUENCE [LARGE SCALE GENOMIC DNA]</scope>
    <source>
        <strain evidence="1 2">D2a</strain>
    </source>
</reference>
<dbReference type="InterPro" id="IPR051082">
    <property type="entry name" value="Pentapeptide-BTB/POZ_domain"/>
</dbReference>
<dbReference type="Gene3D" id="2.160.20.80">
    <property type="entry name" value="E3 ubiquitin-protein ligase SopA"/>
    <property type="match status" value="1"/>
</dbReference>
<protein>
    <submittedName>
        <fullName evidence="1">Pentapeptide repeat-containing protein</fullName>
    </submittedName>
</protein>
<dbReference type="PANTHER" id="PTHR14136">
    <property type="entry name" value="BTB_POZ DOMAIN-CONTAINING PROTEIN KCTD9"/>
    <property type="match status" value="1"/>
</dbReference>
<name>A0ABT2MX16_9CYAN</name>
<sequence>MDGEELLRCYDAGERDFRAIILQHTDLSNVKLDSVNLSGACFYNVNLHGANLKNVNLSSTEWWDCNLLAVQFWLCNLKDAIMEHCVLESARFFDSDLRRVYTRFCNATCTNFIRVNLQGADLGGYGEEPCEFWDVIRPDGVFISGFTYHIT</sequence>
<accession>A0ABT2MX16</accession>
<dbReference type="Proteomes" id="UP001525890">
    <property type="component" value="Unassembled WGS sequence"/>
</dbReference>
<comment type="caution">
    <text evidence="1">The sequence shown here is derived from an EMBL/GenBank/DDBJ whole genome shotgun (WGS) entry which is preliminary data.</text>
</comment>
<dbReference type="EMBL" id="JAMXFF010000046">
    <property type="protein sequence ID" value="MCT7969265.1"/>
    <property type="molecule type" value="Genomic_DNA"/>
</dbReference>
<dbReference type="InterPro" id="IPR001646">
    <property type="entry name" value="5peptide_repeat"/>
</dbReference>
<proteinExistence type="predicted"/>
<keyword evidence="2" id="KW-1185">Reference proteome</keyword>